<gene>
    <name evidence="5" type="ORF">LODBEIA_P56170</name>
</gene>
<organism evidence="5 6">
    <name type="scientific">Lodderomyces beijingensis</name>
    <dbReference type="NCBI Taxonomy" id="1775926"/>
    <lineage>
        <taxon>Eukaryota</taxon>
        <taxon>Fungi</taxon>
        <taxon>Dikarya</taxon>
        <taxon>Ascomycota</taxon>
        <taxon>Saccharomycotina</taxon>
        <taxon>Pichiomycetes</taxon>
        <taxon>Debaryomycetaceae</taxon>
        <taxon>Candida/Lodderomyces clade</taxon>
        <taxon>Lodderomyces</taxon>
    </lineage>
</organism>
<sequence length="217" mass="24486">MFTSISRPLRPISHIVQSMRTFRYLKKPLPTVYEPLPRKLVGVSAMKYVQDHMLQKHDPTGRRRELLSSSSKGLRAGDIVKVTYMDRTDVTGRIIAIKRGRMNLGSSLLLRTKINKVGSEIRVPVYNPNIRLIERVYKPEKYMRARAHYFIRGTKFDVGDVEAFARRQALLAKEKKAAAAEAKASGANEGETEKSRGGAGAGAKFNSKNNTRKRARK</sequence>
<feature type="region of interest" description="Disordered" evidence="4">
    <location>
        <begin position="181"/>
        <end position="217"/>
    </location>
</feature>
<dbReference type="RefSeq" id="XP_066832555.1">
    <property type="nucleotide sequence ID" value="XM_066975969.1"/>
</dbReference>
<evidence type="ECO:0000256" key="4">
    <source>
        <dbReference type="SAM" id="MobiDB-lite"/>
    </source>
</evidence>
<reference evidence="5 6" key="1">
    <citation type="submission" date="2024-03" db="EMBL/GenBank/DDBJ databases">
        <authorList>
            <person name="Brejova B."/>
        </authorList>
    </citation>
    <scope>NUCLEOTIDE SEQUENCE [LARGE SCALE GENOMIC DNA]</scope>
    <source>
        <strain evidence="5 6">CBS 14171</strain>
    </source>
</reference>
<evidence type="ECO:0008006" key="7">
    <source>
        <dbReference type="Google" id="ProtNLM"/>
    </source>
</evidence>
<protein>
    <recommendedName>
        <fullName evidence="7">Ribosomal protein L19</fullName>
    </recommendedName>
</protein>
<accession>A0ABP0ZTD6</accession>
<evidence type="ECO:0000256" key="3">
    <source>
        <dbReference type="ARBA" id="ARBA00023274"/>
    </source>
</evidence>
<dbReference type="Pfam" id="PF01245">
    <property type="entry name" value="Ribosomal_L19"/>
    <property type="match status" value="1"/>
</dbReference>
<comment type="similarity">
    <text evidence="1">Belongs to the bacterial ribosomal protein bL19 family.</text>
</comment>
<evidence type="ECO:0000256" key="1">
    <source>
        <dbReference type="ARBA" id="ARBA00005781"/>
    </source>
</evidence>
<name>A0ABP0ZTD6_9ASCO</name>
<proteinExistence type="inferred from homology"/>
<dbReference type="GeneID" id="92210813"/>
<dbReference type="InterPro" id="IPR008991">
    <property type="entry name" value="Translation_prot_SH3-like_sf"/>
</dbReference>
<dbReference type="Gene3D" id="2.30.30.790">
    <property type="match status" value="1"/>
</dbReference>
<dbReference type="EMBL" id="OZ022411">
    <property type="protein sequence ID" value="CAK9441749.1"/>
    <property type="molecule type" value="Genomic_DNA"/>
</dbReference>
<evidence type="ECO:0000256" key="2">
    <source>
        <dbReference type="ARBA" id="ARBA00022980"/>
    </source>
</evidence>
<keyword evidence="2" id="KW-0689">Ribosomal protein</keyword>
<keyword evidence="3" id="KW-0687">Ribonucleoprotein</keyword>
<keyword evidence="6" id="KW-1185">Reference proteome</keyword>
<dbReference type="InterPro" id="IPR038657">
    <property type="entry name" value="Ribosomal_bL19_sf"/>
</dbReference>
<dbReference type="Proteomes" id="UP001497383">
    <property type="component" value="Chromosome 7"/>
</dbReference>
<evidence type="ECO:0000313" key="5">
    <source>
        <dbReference type="EMBL" id="CAK9441749.1"/>
    </source>
</evidence>
<dbReference type="InterPro" id="IPR001857">
    <property type="entry name" value="Ribosomal_bL19"/>
</dbReference>
<evidence type="ECO:0000313" key="6">
    <source>
        <dbReference type="Proteomes" id="UP001497383"/>
    </source>
</evidence>
<dbReference type="SUPFAM" id="SSF50104">
    <property type="entry name" value="Translation proteins SH3-like domain"/>
    <property type="match status" value="1"/>
</dbReference>